<reference evidence="1" key="2">
    <citation type="submission" date="2014-07" db="EMBL/GenBank/DDBJ databases">
        <title>Initial genome analysis of the psychrotolerant acidophile Acidithiobacillus ferrivorans CF27: insights into iron and sulfur oxidation pathways and into biofilm formation.</title>
        <authorList>
            <person name="Talla E."/>
            <person name="Hedrich S."/>
            <person name="Mangenot S."/>
            <person name="Ji B."/>
            <person name="Johnson D.B."/>
            <person name="Barbe V."/>
            <person name="Bonnefoy V."/>
        </authorList>
    </citation>
    <scope>NUCLEOTIDE SEQUENCE [LARGE SCALE GENOMIC DNA]</scope>
    <source>
        <strain evidence="1">CF27</strain>
    </source>
</reference>
<reference evidence="2 3" key="3">
    <citation type="submission" date="2017-03" db="EMBL/GenBank/DDBJ databases">
        <authorList>
            <person name="Regsiter A."/>
            <person name="William W."/>
        </authorList>
    </citation>
    <scope>NUCLEOTIDE SEQUENCE [LARGE SCALE GENOMIC DNA]</scope>
    <source>
        <strain evidence="2">PRJEB5721</strain>
    </source>
</reference>
<dbReference type="EMBL" id="CCCS020000056">
    <property type="protein sequence ID" value="CDQ11770.1"/>
    <property type="molecule type" value="Genomic_DNA"/>
</dbReference>
<proteinExistence type="predicted"/>
<dbReference type="AlphaFoldDB" id="A0A060UTN0"/>
<dbReference type="Proteomes" id="UP000193925">
    <property type="component" value="Chromosome AFERRI"/>
</dbReference>
<sequence length="70" mass="7932">MLQVTVDGNQEPDRPVPNPIGLVVRARTQARRLAGCHPTAIQLERLAARLEHILTERRRLHKSLGLTFDE</sequence>
<organism evidence="1">
    <name type="scientific">Acidithiobacillus ferrivorans</name>
    <dbReference type="NCBI Taxonomy" id="160808"/>
    <lineage>
        <taxon>Bacteria</taxon>
        <taxon>Pseudomonadati</taxon>
        <taxon>Pseudomonadota</taxon>
        <taxon>Acidithiobacillia</taxon>
        <taxon>Acidithiobacillales</taxon>
        <taxon>Acidithiobacillaceae</taxon>
        <taxon>Acidithiobacillus</taxon>
    </lineage>
</organism>
<evidence type="ECO:0000313" key="2">
    <source>
        <dbReference type="EMBL" id="SMH66742.1"/>
    </source>
</evidence>
<protein>
    <submittedName>
        <fullName evidence="1">Uncharacterized protein</fullName>
    </submittedName>
</protein>
<accession>A0A060UTN0</accession>
<dbReference type="RefSeq" id="WP_014030312.1">
    <property type="nucleotide sequence ID" value="NZ_CCCS020000056.1"/>
</dbReference>
<name>A0A060UTN0_9PROT</name>
<evidence type="ECO:0000313" key="1">
    <source>
        <dbReference type="EMBL" id="CDQ11770.1"/>
    </source>
</evidence>
<keyword evidence="3" id="KW-1185">Reference proteome</keyword>
<gene>
    <name evidence="2" type="ORF">AFERRI_40091</name>
    <name evidence="1" type="ORF">AFERRI_60025</name>
</gene>
<evidence type="ECO:0000313" key="3">
    <source>
        <dbReference type="Proteomes" id="UP000193925"/>
    </source>
</evidence>
<reference evidence="1" key="1">
    <citation type="submission" date="2014-03" db="EMBL/GenBank/DDBJ databases">
        <authorList>
            <person name="Genoscope - CEA"/>
        </authorList>
    </citation>
    <scope>NUCLEOTIDE SEQUENCE [LARGE SCALE GENOMIC DNA]</scope>
    <source>
        <strain evidence="1">CF27</strain>
    </source>
</reference>
<dbReference type="EMBL" id="LT841305">
    <property type="protein sequence ID" value="SMH66742.1"/>
    <property type="molecule type" value="Genomic_DNA"/>
</dbReference>